<feature type="transmembrane region" description="Helical" evidence="1">
    <location>
        <begin position="286"/>
        <end position="312"/>
    </location>
</feature>
<keyword evidence="1" id="KW-1133">Transmembrane helix</keyword>
<protein>
    <recommendedName>
        <fullName evidence="4">Lysylphosphatidylglycerol synthetase</fullName>
    </recommendedName>
</protein>
<keyword evidence="3" id="KW-1185">Reference proteome</keyword>
<name>A0A0P0CSZ0_9FLAO</name>
<feature type="transmembrane region" description="Helical" evidence="1">
    <location>
        <begin position="210"/>
        <end position="233"/>
    </location>
</feature>
<evidence type="ECO:0008006" key="4">
    <source>
        <dbReference type="Google" id="ProtNLM"/>
    </source>
</evidence>
<evidence type="ECO:0000313" key="2">
    <source>
        <dbReference type="EMBL" id="ALJ05952.1"/>
    </source>
</evidence>
<dbReference type="Proteomes" id="UP000057981">
    <property type="component" value="Chromosome"/>
</dbReference>
<gene>
    <name evidence="2" type="ORF">APS56_12775</name>
</gene>
<evidence type="ECO:0000256" key="1">
    <source>
        <dbReference type="SAM" id="Phobius"/>
    </source>
</evidence>
<reference evidence="2 3" key="1">
    <citation type="submission" date="2015-10" db="EMBL/GenBank/DDBJ databases">
        <authorList>
            <person name="Gilbert D.G."/>
        </authorList>
    </citation>
    <scope>NUCLEOTIDE SEQUENCE [LARGE SCALE GENOMIC DNA]</scope>
    <source>
        <strain evidence="3">HZ-22</strain>
    </source>
</reference>
<dbReference type="AlphaFoldDB" id="A0A0P0CSZ0"/>
<organism evidence="2 3">
    <name type="scientific">Pseudalgibacter alginicilyticus</name>
    <dbReference type="NCBI Taxonomy" id="1736674"/>
    <lineage>
        <taxon>Bacteria</taxon>
        <taxon>Pseudomonadati</taxon>
        <taxon>Bacteroidota</taxon>
        <taxon>Flavobacteriia</taxon>
        <taxon>Flavobacteriales</taxon>
        <taxon>Flavobacteriaceae</taxon>
        <taxon>Pseudalgibacter</taxon>
    </lineage>
</organism>
<sequence length="323" mass="37523">MNTRPYKTKQFFFVLIKLSIVLIAFYFIYYKLVNNSSFNINNFIQFSSKNHFFSLKNILFLLILTFFNWFFEITKWQKLVSPIIKINFKNATKQSLGSFTASLFTPNRIGEYGAKAIFYTKGLRKQILLANLLSNGLQMSITAILGTIGLYFFIKEYSIDINYSNFIYGLISGLLILVIMFFLIRKNVSKTKAILFKKIIDFLSHFPKKIIFYGFIFSLLRYLIFSFQFYLLLTIFGTEVGYLNAFKTITSMYLLASIVPTISILDIAIKGSVAVYLFSFLEINEVTVLAIVTIMWLFNFVLPSFLGSYYVLRFNFPKTPVQV</sequence>
<feature type="transmembrane region" description="Helical" evidence="1">
    <location>
        <begin position="12"/>
        <end position="32"/>
    </location>
</feature>
<feature type="transmembrane region" description="Helical" evidence="1">
    <location>
        <begin position="128"/>
        <end position="154"/>
    </location>
</feature>
<dbReference type="KEGG" id="ahz:APS56_12775"/>
<feature type="transmembrane region" description="Helical" evidence="1">
    <location>
        <begin position="253"/>
        <end position="279"/>
    </location>
</feature>
<keyword evidence="1" id="KW-0472">Membrane</keyword>
<proteinExistence type="predicted"/>
<accession>A0A0P0CSZ0</accession>
<evidence type="ECO:0000313" key="3">
    <source>
        <dbReference type="Proteomes" id="UP000057981"/>
    </source>
</evidence>
<dbReference type="EMBL" id="CP012898">
    <property type="protein sequence ID" value="ALJ05952.1"/>
    <property type="molecule type" value="Genomic_DNA"/>
</dbReference>
<feature type="transmembrane region" description="Helical" evidence="1">
    <location>
        <begin position="52"/>
        <end position="71"/>
    </location>
</feature>
<dbReference type="STRING" id="1736674.APS56_12775"/>
<dbReference type="PATRIC" id="fig|1736674.3.peg.2614"/>
<keyword evidence="1" id="KW-0812">Transmembrane</keyword>
<feature type="transmembrane region" description="Helical" evidence="1">
    <location>
        <begin position="166"/>
        <end position="184"/>
    </location>
</feature>